<evidence type="ECO:0000259" key="1">
    <source>
        <dbReference type="Pfam" id="PF00582"/>
    </source>
</evidence>
<dbReference type="PRINTS" id="PR01438">
    <property type="entry name" value="UNVRSLSTRESS"/>
</dbReference>
<dbReference type="Gene3D" id="3.40.50.620">
    <property type="entry name" value="HUPs"/>
    <property type="match status" value="1"/>
</dbReference>
<proteinExistence type="predicted"/>
<dbReference type="PANTHER" id="PTHR31964">
    <property type="entry name" value="ADENINE NUCLEOTIDE ALPHA HYDROLASES-LIKE SUPERFAMILY PROTEIN"/>
    <property type="match status" value="1"/>
</dbReference>
<protein>
    <recommendedName>
        <fullName evidence="1">UspA domain-containing protein</fullName>
    </recommendedName>
</protein>
<name>A0A0B6ZQD9_9EUPU</name>
<dbReference type="AlphaFoldDB" id="A0A0B6ZQD9"/>
<gene>
    <name evidence="2" type="primary">ORF74856</name>
</gene>
<evidence type="ECO:0000313" key="2">
    <source>
        <dbReference type="EMBL" id="CEK70602.1"/>
    </source>
</evidence>
<organism evidence="2">
    <name type="scientific">Arion vulgaris</name>
    <dbReference type="NCBI Taxonomy" id="1028688"/>
    <lineage>
        <taxon>Eukaryota</taxon>
        <taxon>Metazoa</taxon>
        <taxon>Spiralia</taxon>
        <taxon>Lophotrochozoa</taxon>
        <taxon>Mollusca</taxon>
        <taxon>Gastropoda</taxon>
        <taxon>Heterobranchia</taxon>
        <taxon>Euthyneura</taxon>
        <taxon>Panpulmonata</taxon>
        <taxon>Eupulmonata</taxon>
        <taxon>Stylommatophora</taxon>
        <taxon>Helicina</taxon>
        <taxon>Arionoidea</taxon>
        <taxon>Arionidae</taxon>
        <taxon>Arion</taxon>
    </lineage>
</organism>
<reference evidence="2" key="1">
    <citation type="submission" date="2014-12" db="EMBL/GenBank/DDBJ databases">
        <title>Insight into the proteome of Arion vulgaris.</title>
        <authorList>
            <person name="Aradska J."/>
            <person name="Bulat T."/>
            <person name="Smidak R."/>
            <person name="Sarate P."/>
            <person name="Gangsoo J."/>
            <person name="Sialana F."/>
            <person name="Bilban M."/>
            <person name="Lubec G."/>
        </authorList>
    </citation>
    <scope>NUCLEOTIDE SEQUENCE</scope>
    <source>
        <tissue evidence="2">Skin</tissue>
    </source>
</reference>
<dbReference type="PANTHER" id="PTHR31964:SF113">
    <property type="entry name" value="USPA DOMAIN-CONTAINING PROTEIN"/>
    <property type="match status" value="1"/>
</dbReference>
<dbReference type="Pfam" id="PF00582">
    <property type="entry name" value="Usp"/>
    <property type="match status" value="1"/>
</dbReference>
<dbReference type="SUPFAM" id="SSF52402">
    <property type="entry name" value="Adenine nucleotide alpha hydrolases-like"/>
    <property type="match status" value="1"/>
</dbReference>
<dbReference type="EMBL" id="HACG01023737">
    <property type="protein sequence ID" value="CEK70602.1"/>
    <property type="molecule type" value="Transcribed_RNA"/>
</dbReference>
<dbReference type="InterPro" id="IPR006016">
    <property type="entry name" value="UspA"/>
</dbReference>
<feature type="domain" description="UspA" evidence="1">
    <location>
        <begin position="6"/>
        <end position="146"/>
    </location>
</feature>
<sequence>MGRIDMIAVDGSPQSRYAFQWYLDNMYRSGDTVVIIHVVEYGIDVGLPGFATDVDAICTAVKKRNEEIEIMTNLFMSTLGTRKVPAKLITLTGDKPGEVIVKAAADEHVGSIVMGTRGLGRIRRTFLGSVSEFVVHHANCPVTIVRQSEPIPAP</sequence>
<accession>A0A0B6ZQD9</accession>
<dbReference type="InterPro" id="IPR014729">
    <property type="entry name" value="Rossmann-like_a/b/a_fold"/>
</dbReference>
<dbReference type="CDD" id="cd23659">
    <property type="entry name" value="USP_At3g01520-like"/>
    <property type="match status" value="1"/>
</dbReference>
<dbReference type="InterPro" id="IPR006015">
    <property type="entry name" value="Universal_stress_UspA"/>
</dbReference>